<feature type="transmembrane region" description="Helical" evidence="5">
    <location>
        <begin position="300"/>
        <end position="322"/>
    </location>
</feature>
<dbReference type="Pfam" id="PF15864">
    <property type="entry name" value="PglL_A"/>
    <property type="match status" value="1"/>
</dbReference>
<protein>
    <submittedName>
        <fullName evidence="9">O-antigen ligase</fullName>
    </submittedName>
</protein>
<dbReference type="GO" id="GO:0016874">
    <property type="term" value="F:ligase activity"/>
    <property type="evidence" value="ECO:0007669"/>
    <property type="project" value="UniProtKB-KW"/>
</dbReference>
<dbReference type="Pfam" id="PF04932">
    <property type="entry name" value="Wzy_C"/>
    <property type="match status" value="1"/>
</dbReference>
<evidence type="ECO:0000256" key="3">
    <source>
        <dbReference type="ARBA" id="ARBA00022989"/>
    </source>
</evidence>
<keyword evidence="2 5" id="KW-0812">Transmembrane</keyword>
<feature type="transmembrane region" description="Helical" evidence="5">
    <location>
        <begin position="93"/>
        <end position="113"/>
    </location>
</feature>
<keyword evidence="3 5" id="KW-1133">Transmembrane helix</keyword>
<evidence type="ECO:0000256" key="2">
    <source>
        <dbReference type="ARBA" id="ARBA00022692"/>
    </source>
</evidence>
<feature type="transmembrane region" description="Helical" evidence="5">
    <location>
        <begin position="378"/>
        <end position="396"/>
    </location>
</feature>
<comment type="subcellular location">
    <subcellularLocation>
        <location evidence="1">Membrane</location>
        <topology evidence="1">Multi-pass membrane protein</topology>
    </subcellularLocation>
</comment>
<evidence type="ECO:0000259" key="8">
    <source>
        <dbReference type="Pfam" id="PF15864"/>
    </source>
</evidence>
<reference evidence="9" key="1">
    <citation type="submission" date="2016-10" db="EMBL/GenBank/DDBJ databases">
        <title>Sequence of Gallionella enrichment culture.</title>
        <authorList>
            <person name="Poehlein A."/>
            <person name="Muehling M."/>
            <person name="Daniel R."/>
        </authorList>
    </citation>
    <scope>NUCLEOTIDE SEQUENCE</scope>
</reference>
<dbReference type="InterPro" id="IPR021797">
    <property type="entry name" value="Wzy_C_2"/>
</dbReference>
<gene>
    <name evidence="9" type="ORF">GALL_02580</name>
</gene>
<feature type="domain" description="Protein glycosylation ligase" evidence="8">
    <location>
        <begin position="168"/>
        <end position="193"/>
    </location>
</feature>
<feature type="transmembrane region" description="Helical" evidence="5">
    <location>
        <begin position="70"/>
        <end position="87"/>
    </location>
</feature>
<dbReference type="GO" id="GO:0016020">
    <property type="term" value="C:membrane"/>
    <property type="evidence" value="ECO:0007669"/>
    <property type="project" value="UniProtKB-SubCell"/>
</dbReference>
<evidence type="ECO:0000256" key="5">
    <source>
        <dbReference type="SAM" id="Phobius"/>
    </source>
</evidence>
<feature type="transmembrane region" description="Helical" evidence="5">
    <location>
        <begin position="246"/>
        <end position="264"/>
    </location>
</feature>
<dbReference type="InterPro" id="IPR051533">
    <property type="entry name" value="WaaL-like"/>
</dbReference>
<feature type="transmembrane region" description="Helical" evidence="5">
    <location>
        <begin position="342"/>
        <end position="366"/>
    </location>
</feature>
<dbReference type="AlphaFoldDB" id="A0A1J5TEK0"/>
<dbReference type="PANTHER" id="PTHR37422:SF13">
    <property type="entry name" value="LIPOPOLYSACCHARIDE BIOSYNTHESIS PROTEIN PA4999-RELATED"/>
    <property type="match status" value="1"/>
</dbReference>
<evidence type="ECO:0000256" key="1">
    <source>
        <dbReference type="ARBA" id="ARBA00004141"/>
    </source>
</evidence>
<feature type="transmembrane region" description="Helical" evidence="5">
    <location>
        <begin position="125"/>
        <end position="147"/>
    </location>
</feature>
<dbReference type="InterPro" id="IPR031726">
    <property type="entry name" value="PglL_A"/>
</dbReference>
<dbReference type="InterPro" id="IPR007016">
    <property type="entry name" value="O-antigen_ligase-rel_domated"/>
</dbReference>
<keyword evidence="4 5" id="KW-0472">Membrane</keyword>
<feature type="transmembrane region" description="Helical" evidence="5">
    <location>
        <begin position="402"/>
        <end position="421"/>
    </location>
</feature>
<dbReference type="EMBL" id="MLJW01000001">
    <property type="protein sequence ID" value="OIR19378.1"/>
    <property type="molecule type" value="Genomic_DNA"/>
</dbReference>
<name>A0A1J5TEK0_9ZZZZ</name>
<feature type="transmembrane region" description="Helical" evidence="5">
    <location>
        <begin position="433"/>
        <end position="451"/>
    </location>
</feature>
<feature type="domain" description="Virulence factor membrane-bound polymerase C-terminal" evidence="7">
    <location>
        <begin position="381"/>
        <end position="563"/>
    </location>
</feature>
<keyword evidence="9" id="KW-0436">Ligase</keyword>
<evidence type="ECO:0000313" key="9">
    <source>
        <dbReference type="EMBL" id="OIR19378.1"/>
    </source>
</evidence>
<feature type="transmembrane region" description="Helical" evidence="5">
    <location>
        <begin position="12"/>
        <end position="32"/>
    </location>
</feature>
<feature type="transmembrane region" description="Helical" evidence="5">
    <location>
        <begin position="206"/>
        <end position="234"/>
    </location>
</feature>
<dbReference type="PANTHER" id="PTHR37422">
    <property type="entry name" value="TEICHURONIC ACID BIOSYNTHESIS PROTEIN TUAE"/>
    <property type="match status" value="1"/>
</dbReference>
<feature type="domain" description="O-antigen ligase-related" evidence="6">
    <location>
        <begin position="206"/>
        <end position="359"/>
    </location>
</feature>
<dbReference type="Pfam" id="PF11846">
    <property type="entry name" value="Wzy_C_2"/>
    <property type="match status" value="1"/>
</dbReference>
<evidence type="ECO:0000259" key="7">
    <source>
        <dbReference type="Pfam" id="PF11846"/>
    </source>
</evidence>
<proteinExistence type="predicted"/>
<sequence>MLNNTPSSSLKFAHISLAFVGLMWVLPFLYYQHGYPITTFYQEWGTGLLGLCAMPLLLTARYWQAPEVPRIVMLPIGLMLLLMLQFLVNRITYFDHVMLLVLYFLFAALLVMLGQRLRVELGLPAAATILAVFLLCGAELNTLAGILQHFRWNTFLNPFIVMKTSNAIYGNTAQPNHFADYLALGMVSLGLLHVRWSMRIWQTGLLAIPMLFVMVLSGSRSSWLYLIAAVVLSYFWQRRDKGLRPLLYFSLVLLLGFALMHFVVRIPWLEGTTGSITTTERLFGDNTGGSIRTFLWREAALIFAQFAMLGAGFGQFAFQHLQLASEMRNPGVVGLYNNAHNLVMQIAAEGGLAGLAILFGTLGLWFRQSVMRDAQFTLYHWWGYALLTVLGIHSMLEYPLWYLYFIGIAAVLLGMFDTTAYRLELRGLGRVSVALMLLLGAISLLQVAQGYQRLENALALRGKSAADPSLVQRTREELLAAHEYTLLSSYAELFIATMMEPSTDHLQEKIELNERALRFIPVAPSAYNQALLLGLSDRMGEARAQLERAIWAYPTDFPTAHAALERLARNDPAHFSALLEFATQKYEEYRRAAIPAK</sequence>
<evidence type="ECO:0000256" key="4">
    <source>
        <dbReference type="ARBA" id="ARBA00023136"/>
    </source>
</evidence>
<accession>A0A1J5TEK0</accession>
<organism evidence="9">
    <name type="scientific">mine drainage metagenome</name>
    <dbReference type="NCBI Taxonomy" id="410659"/>
    <lineage>
        <taxon>unclassified sequences</taxon>
        <taxon>metagenomes</taxon>
        <taxon>ecological metagenomes</taxon>
    </lineage>
</organism>
<evidence type="ECO:0000259" key="6">
    <source>
        <dbReference type="Pfam" id="PF04932"/>
    </source>
</evidence>
<comment type="caution">
    <text evidence="9">The sequence shown here is derived from an EMBL/GenBank/DDBJ whole genome shotgun (WGS) entry which is preliminary data.</text>
</comment>